<feature type="modified residue" description="Pyruvic acid (Ser); by autocatalysis" evidence="12">
    <location>
        <position position="261"/>
    </location>
</feature>
<sequence>MKLRGKPHTDASHGDLLFARLQLILPTRFLSWLIYLVTRIEQRTFKNLFIRQFMKLYRINLTEAQHVQAENYASFNDFFTRALKSGARVLDPDAQTLLSPVDGTVSQAGDIPDGRIFQAKGHEYSAAELLGSEELAAPFNGGKFTTIYLAPYNYHRIHMPLAGTLRHWVYVPGRLFSVNPATARAMPGVFARNERVCAVFDTERGPFALVMVGALFVGSMETVWAGRISPPHKRSGIEHFHPIHPVTLDRGAEMGRFNMGSTVILLTPPGMLDWQPVMAPGNPLRMGQRIARFRA</sequence>
<name>A0A2S5TAD8_9GAMM</name>
<evidence type="ECO:0000256" key="9">
    <source>
        <dbReference type="ARBA" id="ARBA00023239"/>
    </source>
</evidence>
<keyword evidence="10 12" id="KW-1208">Phospholipid metabolism</keyword>
<feature type="active site" description="Charge relay system; for autoendoproteolytic cleavage activity" evidence="12">
    <location>
        <position position="158"/>
    </location>
</feature>
<dbReference type="OrthoDB" id="9802030at2"/>
<dbReference type="GO" id="GO:0005886">
    <property type="term" value="C:plasma membrane"/>
    <property type="evidence" value="ECO:0007669"/>
    <property type="project" value="UniProtKB-SubCell"/>
</dbReference>
<evidence type="ECO:0000256" key="6">
    <source>
        <dbReference type="ARBA" id="ARBA00023136"/>
    </source>
</evidence>
<keyword evidence="2 12" id="KW-1003">Cell membrane</keyword>
<comment type="pathway">
    <text evidence="1">Lipid metabolism.</text>
</comment>
<dbReference type="UniPathway" id="UPA00558">
    <property type="reaction ID" value="UER00616"/>
</dbReference>
<comment type="cofactor">
    <cofactor evidence="12">
        <name>pyruvate</name>
        <dbReference type="ChEBI" id="CHEBI:15361"/>
    </cofactor>
    <text evidence="12">Binds 1 pyruvoyl group covalently per subunit.</text>
</comment>
<gene>
    <name evidence="12 13" type="primary">psd</name>
    <name evidence="13" type="ORF">C3942_21150</name>
</gene>
<dbReference type="GO" id="GO:0004609">
    <property type="term" value="F:phosphatidylserine decarboxylase activity"/>
    <property type="evidence" value="ECO:0007669"/>
    <property type="project" value="UniProtKB-UniRule"/>
</dbReference>
<dbReference type="InterPro" id="IPR033178">
    <property type="entry name" value="PSD_type1_pro"/>
</dbReference>
<keyword evidence="5 12" id="KW-0443">Lipid metabolism</keyword>
<evidence type="ECO:0000256" key="12">
    <source>
        <dbReference type="HAMAP-Rule" id="MF_00662"/>
    </source>
</evidence>
<keyword evidence="4 12" id="KW-0210">Decarboxylase</keyword>
<comment type="PTM">
    <text evidence="12">Is synthesized initially as an inactive proenzyme. Formation of the active enzyme involves a self-maturation process in which the active site pyruvoyl group is generated from an internal serine residue via an autocatalytic post-translational modification. Two non-identical subunits are generated from the proenzyme in this reaction, and the pyruvate is formed at the N-terminus of the alpha chain, which is derived from the carboxyl end of the proenzyme. The autoendoproteolytic cleavage occurs by a canonical serine protease mechanism, in which the side chain hydroxyl group of the serine supplies its oxygen atom to form the C-terminus of the beta chain, while the remainder of the serine residue undergoes an oxidative deamination to produce ammonia and the pyruvoyl prosthetic group on the alpha chain. During this reaction, the Ser that is part of the protease active site of the proenzyme becomes the pyruvoyl prosthetic group, which constitutes an essential element of the active site of the mature decarboxylase.</text>
</comment>
<evidence type="ECO:0000256" key="2">
    <source>
        <dbReference type="ARBA" id="ARBA00022475"/>
    </source>
</evidence>
<evidence type="ECO:0000313" key="14">
    <source>
        <dbReference type="Proteomes" id="UP000238220"/>
    </source>
</evidence>
<dbReference type="InterPro" id="IPR033177">
    <property type="entry name" value="PSD-B"/>
</dbReference>
<comment type="caution">
    <text evidence="13">The sequence shown here is derived from an EMBL/GenBank/DDBJ whole genome shotgun (WGS) entry which is preliminary data.</text>
</comment>
<comment type="similarity">
    <text evidence="12">Belongs to the phosphatidylserine decarboxylase family. PSD-B subfamily. Prokaryotic type I sub-subfamily.</text>
</comment>
<organism evidence="13 14">
    <name type="scientific">Solimonas fluminis</name>
    <dbReference type="NCBI Taxonomy" id="2086571"/>
    <lineage>
        <taxon>Bacteria</taxon>
        <taxon>Pseudomonadati</taxon>
        <taxon>Pseudomonadota</taxon>
        <taxon>Gammaproteobacteria</taxon>
        <taxon>Nevskiales</taxon>
        <taxon>Nevskiaceae</taxon>
        <taxon>Solimonas</taxon>
    </lineage>
</organism>
<comment type="subcellular location">
    <subcellularLocation>
        <location evidence="12">Cell membrane</location>
        <topology evidence="12">Peripheral membrane protein</topology>
    </subcellularLocation>
</comment>
<dbReference type="HAMAP" id="MF_00662">
    <property type="entry name" value="PS_decarb_PSD_B_type1"/>
    <property type="match status" value="1"/>
</dbReference>
<evidence type="ECO:0000256" key="11">
    <source>
        <dbReference type="ARBA" id="ARBA00023317"/>
    </source>
</evidence>
<reference evidence="13 14" key="1">
    <citation type="submission" date="2018-02" db="EMBL/GenBank/DDBJ databases">
        <title>Genome sequencing of Solimonas sp. HR-BB.</title>
        <authorList>
            <person name="Lee Y."/>
            <person name="Jeon C.O."/>
        </authorList>
    </citation>
    <scope>NUCLEOTIDE SEQUENCE [LARGE SCALE GENOMIC DNA]</scope>
    <source>
        <strain evidence="13 14">HR-BB</strain>
    </source>
</reference>
<accession>A0A2S5TAD8</accession>
<dbReference type="GO" id="GO:0006646">
    <property type="term" value="P:phosphatidylethanolamine biosynthetic process"/>
    <property type="evidence" value="ECO:0007669"/>
    <property type="project" value="UniProtKB-UniRule"/>
</dbReference>
<evidence type="ECO:0000256" key="7">
    <source>
        <dbReference type="ARBA" id="ARBA00023145"/>
    </source>
</evidence>
<dbReference type="PANTHER" id="PTHR10067">
    <property type="entry name" value="PHOSPHATIDYLSERINE DECARBOXYLASE"/>
    <property type="match status" value="1"/>
</dbReference>
<dbReference type="AlphaFoldDB" id="A0A2S5TAD8"/>
<keyword evidence="6 12" id="KW-0472">Membrane</keyword>
<evidence type="ECO:0000256" key="8">
    <source>
        <dbReference type="ARBA" id="ARBA00023209"/>
    </source>
</evidence>
<evidence type="ECO:0000256" key="10">
    <source>
        <dbReference type="ARBA" id="ARBA00023264"/>
    </source>
</evidence>
<dbReference type="InterPro" id="IPR003817">
    <property type="entry name" value="PS_Dcarbxylase"/>
</dbReference>
<feature type="active site" description="Charge relay system; for autoendoproteolytic cleavage activity" evidence="12">
    <location>
        <position position="261"/>
    </location>
</feature>
<keyword evidence="7 12" id="KW-0865">Zymogen</keyword>
<keyword evidence="11 12" id="KW-0670">Pyruvate</keyword>
<dbReference type="RefSeq" id="WP_104232361.1">
    <property type="nucleotide sequence ID" value="NZ_PSNW01000018.1"/>
</dbReference>
<dbReference type="Proteomes" id="UP000238220">
    <property type="component" value="Unassembled WGS sequence"/>
</dbReference>
<keyword evidence="9 12" id="KW-0456">Lyase</keyword>
<dbReference type="Pfam" id="PF02666">
    <property type="entry name" value="PS_Dcarbxylase"/>
    <property type="match status" value="1"/>
</dbReference>
<evidence type="ECO:0000256" key="1">
    <source>
        <dbReference type="ARBA" id="ARBA00005189"/>
    </source>
</evidence>
<proteinExistence type="inferred from homology"/>
<feature type="site" description="Cleavage (non-hydrolytic); by autocatalysis" evidence="12">
    <location>
        <begin position="260"/>
        <end position="261"/>
    </location>
</feature>
<keyword evidence="3 12" id="KW-0444">Lipid biosynthesis</keyword>
<comment type="function">
    <text evidence="12">Catalyzes the formation of phosphatidylethanolamine (PtdEtn) from phosphatidylserine (PtdSer).</text>
</comment>
<dbReference type="EMBL" id="PSNW01000018">
    <property type="protein sequence ID" value="PPE71922.1"/>
    <property type="molecule type" value="Genomic_DNA"/>
</dbReference>
<comment type="subunit">
    <text evidence="12">Heterodimer of a large membrane-associated beta subunit and a small pyruvoyl-containing alpha subunit.</text>
</comment>
<protein>
    <recommendedName>
        <fullName evidence="12">Phosphatidylserine decarboxylase proenzyme</fullName>
        <ecNumber evidence="12">4.1.1.65</ecNumber>
    </recommendedName>
    <component>
        <recommendedName>
            <fullName evidence="12">Phosphatidylserine decarboxylase alpha chain</fullName>
        </recommendedName>
    </component>
    <component>
        <recommendedName>
            <fullName evidence="12">Phosphatidylserine decarboxylase beta chain</fullName>
        </recommendedName>
    </component>
</protein>
<evidence type="ECO:0000256" key="3">
    <source>
        <dbReference type="ARBA" id="ARBA00022516"/>
    </source>
</evidence>
<keyword evidence="14" id="KW-1185">Reference proteome</keyword>
<feature type="active site" description="Schiff-base intermediate with substrate; via pyruvic acid; for decarboxylase activity" evidence="12">
    <location>
        <position position="261"/>
    </location>
</feature>
<dbReference type="PANTHER" id="PTHR10067:SF6">
    <property type="entry name" value="PHOSPHATIDYLSERINE DECARBOXYLASE PROENZYME, MITOCHONDRIAL"/>
    <property type="match status" value="1"/>
</dbReference>
<evidence type="ECO:0000256" key="5">
    <source>
        <dbReference type="ARBA" id="ARBA00023098"/>
    </source>
</evidence>
<keyword evidence="8 12" id="KW-0594">Phospholipid biosynthesis</keyword>
<dbReference type="NCBIfam" id="TIGR00163">
    <property type="entry name" value="PS_decarb"/>
    <property type="match status" value="1"/>
</dbReference>
<feature type="chain" id="PRO_5023245193" description="Phosphatidylserine decarboxylase alpha chain" evidence="12">
    <location>
        <begin position="261"/>
        <end position="295"/>
    </location>
</feature>
<feature type="chain" id="PRO_5023245194" description="Phosphatidylserine decarboxylase beta chain" evidence="12">
    <location>
        <begin position="1"/>
        <end position="260"/>
    </location>
</feature>
<comment type="pathway">
    <text evidence="12">Phospholipid metabolism; phosphatidylethanolamine biosynthesis; phosphatidylethanolamine from CDP-diacylglycerol: step 2/2.</text>
</comment>
<evidence type="ECO:0000313" key="13">
    <source>
        <dbReference type="EMBL" id="PPE71922.1"/>
    </source>
</evidence>
<evidence type="ECO:0000256" key="4">
    <source>
        <dbReference type="ARBA" id="ARBA00022793"/>
    </source>
</evidence>
<feature type="active site" description="Charge relay system; for autoendoproteolytic cleavage activity" evidence="12">
    <location>
        <position position="102"/>
    </location>
</feature>
<comment type="catalytic activity">
    <reaction evidence="12">
        <text>a 1,2-diacyl-sn-glycero-3-phospho-L-serine + H(+) = a 1,2-diacyl-sn-glycero-3-phosphoethanolamine + CO2</text>
        <dbReference type="Rhea" id="RHEA:20828"/>
        <dbReference type="ChEBI" id="CHEBI:15378"/>
        <dbReference type="ChEBI" id="CHEBI:16526"/>
        <dbReference type="ChEBI" id="CHEBI:57262"/>
        <dbReference type="ChEBI" id="CHEBI:64612"/>
        <dbReference type="EC" id="4.1.1.65"/>
    </reaction>
</comment>
<dbReference type="EC" id="4.1.1.65" evidence="12"/>